<dbReference type="RefSeq" id="WP_207683536.1">
    <property type="nucleotide sequence ID" value="NZ_CP061800.1"/>
</dbReference>
<sequence>MKIYLDCYACFLRQALNAARLAGGDDEQQYKVINSTLKLLQNIRPGTNPPEIARSVHKLVRDEISAADPYKEAKAVSTQQALAIYPRLKALVNDSDDPLGIAIRLSIAGNIIDLGVKDYYDDLWDTVEKVLSQPYAIDDEEKLCARLSEADHVLFIADNAGETVFDRVLTEVLQIPVTYAVKKYPTLNDATMEDAVAAGLGQSVRIISNGTDAPGTILSLCSEEFLKIYKLAPIIIAKGQANYETLSNAGPKVFCLLQVKCPVIGKDINAPVGSIVIRQSK</sequence>
<evidence type="ECO:0000313" key="3">
    <source>
        <dbReference type="Proteomes" id="UP000663722"/>
    </source>
</evidence>
<evidence type="ECO:0000313" key="2">
    <source>
        <dbReference type="EMBL" id="QTA89024.1"/>
    </source>
</evidence>
<feature type="domain" description="Damage-control phosphatase ARMT1-like metal-binding" evidence="1">
    <location>
        <begin position="5"/>
        <end position="274"/>
    </location>
</feature>
<name>A0A975GPN6_9BACT</name>
<proteinExistence type="predicted"/>
<gene>
    <name evidence="2" type="ORF">dnm_050710</name>
</gene>
<dbReference type="Gene3D" id="3.40.50.10880">
    <property type="entry name" value="Uncharacterised protein PF01937, DUF89, domain 3"/>
    <property type="match status" value="1"/>
</dbReference>
<dbReference type="InterPro" id="IPR014444">
    <property type="entry name" value="PH1575-like"/>
</dbReference>
<dbReference type="Proteomes" id="UP000663722">
    <property type="component" value="Chromosome"/>
</dbReference>
<dbReference type="PIRSF" id="PIRSF006593">
    <property type="entry name" value="UCP006593"/>
    <property type="match status" value="1"/>
</dbReference>
<dbReference type="EMBL" id="CP061800">
    <property type="protein sequence ID" value="QTA89024.1"/>
    <property type="molecule type" value="Genomic_DNA"/>
</dbReference>
<protein>
    <submittedName>
        <fullName evidence="2">DUF89</fullName>
    </submittedName>
</protein>
<dbReference type="Pfam" id="PF01937">
    <property type="entry name" value="ARMT1-like_dom"/>
    <property type="match status" value="1"/>
</dbReference>
<dbReference type="KEGG" id="dmm:dnm_050710"/>
<dbReference type="InterPro" id="IPR036075">
    <property type="entry name" value="ARMT-1-like_metal-bd_sf"/>
</dbReference>
<dbReference type="Gene3D" id="1.10.285.20">
    <property type="entry name" value="Uncharacterised protein PF01937, DUF89, domain 2"/>
    <property type="match status" value="1"/>
</dbReference>
<organism evidence="2 3">
    <name type="scientific">Desulfonema magnum</name>
    <dbReference type="NCBI Taxonomy" id="45655"/>
    <lineage>
        <taxon>Bacteria</taxon>
        <taxon>Pseudomonadati</taxon>
        <taxon>Thermodesulfobacteriota</taxon>
        <taxon>Desulfobacteria</taxon>
        <taxon>Desulfobacterales</taxon>
        <taxon>Desulfococcaceae</taxon>
        <taxon>Desulfonema</taxon>
    </lineage>
</organism>
<dbReference type="AlphaFoldDB" id="A0A975GPN6"/>
<dbReference type="InterPro" id="IPR002791">
    <property type="entry name" value="ARMT1-like_metal-bd"/>
</dbReference>
<evidence type="ECO:0000259" key="1">
    <source>
        <dbReference type="Pfam" id="PF01937"/>
    </source>
</evidence>
<reference evidence="2" key="1">
    <citation type="journal article" date="2021" name="Microb. Physiol.">
        <title>Proteogenomic Insights into the Physiology of Marine, Sulfate-Reducing, Filamentous Desulfonema limicola and Desulfonema magnum.</title>
        <authorList>
            <person name="Schnaars V."/>
            <person name="Wohlbrand L."/>
            <person name="Scheve S."/>
            <person name="Hinrichs C."/>
            <person name="Reinhardt R."/>
            <person name="Rabus R."/>
        </authorList>
    </citation>
    <scope>NUCLEOTIDE SEQUENCE</scope>
    <source>
        <strain evidence="2">4be13</strain>
    </source>
</reference>
<accession>A0A975GPN6</accession>
<dbReference type="SUPFAM" id="SSF111321">
    <property type="entry name" value="AF1104-like"/>
    <property type="match status" value="1"/>
</dbReference>
<keyword evidence="3" id="KW-1185">Reference proteome</keyword>